<dbReference type="InterPro" id="IPR006439">
    <property type="entry name" value="HAD-SF_hydro_IA"/>
</dbReference>
<protein>
    <recommendedName>
        <fullName evidence="7">pseudouridine 5'-phosphatase</fullName>
        <ecNumber evidence="7">3.1.3.96</ecNumber>
    </recommendedName>
    <alternativeName>
        <fullName evidence="8">Pseudouridine-5'-monophosphatase</fullName>
    </alternativeName>
</protein>
<dbReference type="FunFam" id="1.10.150.240:FF:000001">
    <property type="entry name" value="Haloacid dehalogenase-like hydrolase domain"/>
    <property type="match status" value="1"/>
</dbReference>
<dbReference type="AlphaFoldDB" id="A0A5N5TJV7"/>
<evidence type="ECO:0000256" key="4">
    <source>
        <dbReference type="ARBA" id="ARBA00022801"/>
    </source>
</evidence>
<dbReference type="PANTHER" id="PTHR18901:SF38">
    <property type="entry name" value="PSEUDOURIDINE-5'-PHOSPHATASE"/>
    <property type="match status" value="1"/>
</dbReference>
<gene>
    <name evidence="9" type="primary">PUDP</name>
    <name evidence="9" type="ORF">Anas_05468</name>
</gene>
<dbReference type="EMBL" id="SEYY01000806">
    <property type="protein sequence ID" value="KAB7506441.1"/>
    <property type="molecule type" value="Genomic_DNA"/>
</dbReference>
<dbReference type="FunFam" id="3.40.50.1000:FF:000055">
    <property type="entry name" value="Haloacid dehalogenase-like hydrolase family protein"/>
    <property type="match status" value="1"/>
</dbReference>
<evidence type="ECO:0000256" key="2">
    <source>
        <dbReference type="ARBA" id="ARBA00006171"/>
    </source>
</evidence>
<dbReference type="SFLD" id="SFLDS00003">
    <property type="entry name" value="Haloacid_Dehalogenase"/>
    <property type="match status" value="1"/>
</dbReference>
<dbReference type="Pfam" id="PF13419">
    <property type="entry name" value="HAD_2"/>
    <property type="match status" value="2"/>
</dbReference>
<keyword evidence="5" id="KW-0460">Magnesium</keyword>
<reference evidence="9 10" key="1">
    <citation type="journal article" date="2019" name="PLoS Biol.">
        <title>Sex chromosomes control vertical transmission of feminizing Wolbachia symbionts in an isopod.</title>
        <authorList>
            <person name="Becking T."/>
            <person name="Chebbi M.A."/>
            <person name="Giraud I."/>
            <person name="Moumen B."/>
            <person name="Laverre T."/>
            <person name="Caubet Y."/>
            <person name="Peccoud J."/>
            <person name="Gilbert C."/>
            <person name="Cordaux R."/>
        </authorList>
    </citation>
    <scope>NUCLEOTIDE SEQUENCE [LARGE SCALE GENOMIC DNA]</scope>
    <source>
        <strain evidence="9">ANa2</strain>
        <tissue evidence="9">Whole body excluding digestive tract and cuticle</tissue>
    </source>
</reference>
<proteinExistence type="inferred from homology"/>
<organism evidence="9 10">
    <name type="scientific">Armadillidium nasatum</name>
    <dbReference type="NCBI Taxonomy" id="96803"/>
    <lineage>
        <taxon>Eukaryota</taxon>
        <taxon>Metazoa</taxon>
        <taxon>Ecdysozoa</taxon>
        <taxon>Arthropoda</taxon>
        <taxon>Crustacea</taxon>
        <taxon>Multicrustacea</taxon>
        <taxon>Malacostraca</taxon>
        <taxon>Eumalacostraca</taxon>
        <taxon>Peracarida</taxon>
        <taxon>Isopoda</taxon>
        <taxon>Oniscidea</taxon>
        <taxon>Crinocheta</taxon>
        <taxon>Armadillidiidae</taxon>
        <taxon>Armadillidium</taxon>
    </lineage>
</organism>
<dbReference type="NCBIfam" id="TIGR01509">
    <property type="entry name" value="HAD-SF-IA-v3"/>
    <property type="match status" value="1"/>
</dbReference>
<dbReference type="SUPFAM" id="SSF56784">
    <property type="entry name" value="HAD-like"/>
    <property type="match status" value="2"/>
</dbReference>
<sequence>MSEEGYPAVTHVIFDVDGLLLDTERLYSEATQNVVSEYGKNYTWEIKVKVMGTKGEIGAQIIIDDLGLPISVDEYFQKINQQYDLLFPTSKLLPDTVEIYQLCHNKVLHPFGYSLSFDEVMSFMGSSNTEVARQLCSKFSLPFNDEDYLKKISPYYPELFPYSKLMKGAEKLVRHLHAHKIPIAIASGGAQSNFDLKTTNHKEFISLFSHTVLASSDPEVKAGKPNPDVFLVCAKRFPDKPDPSKCLVFEDAPNGVAAARTAGMPVVMVPDSRLDKELTKEATQVLHSLEEFKPELFSLPPYSS</sequence>
<dbReference type="InterPro" id="IPR023214">
    <property type="entry name" value="HAD_sf"/>
</dbReference>
<keyword evidence="3" id="KW-0479">Metal-binding</keyword>
<dbReference type="InterPro" id="IPR023198">
    <property type="entry name" value="PGP-like_dom2"/>
</dbReference>
<evidence type="ECO:0000256" key="8">
    <source>
        <dbReference type="ARBA" id="ARBA00083904"/>
    </source>
</evidence>
<evidence type="ECO:0000256" key="6">
    <source>
        <dbReference type="ARBA" id="ARBA00052504"/>
    </source>
</evidence>
<evidence type="ECO:0000313" key="10">
    <source>
        <dbReference type="Proteomes" id="UP000326759"/>
    </source>
</evidence>
<dbReference type="PANTHER" id="PTHR18901">
    <property type="entry name" value="2-DEOXYGLUCOSE-6-PHOSPHATE PHOSPHATASE 2"/>
    <property type="match status" value="1"/>
</dbReference>
<dbReference type="EC" id="3.1.3.96" evidence="7"/>
<comment type="caution">
    <text evidence="9">The sequence shown here is derived from an EMBL/GenBank/DDBJ whole genome shotgun (WGS) entry which is preliminary data.</text>
</comment>
<comment type="cofactor">
    <cofactor evidence="1">
        <name>Mg(2+)</name>
        <dbReference type="ChEBI" id="CHEBI:18420"/>
    </cofactor>
</comment>
<dbReference type="InterPro" id="IPR036412">
    <property type="entry name" value="HAD-like_sf"/>
</dbReference>
<dbReference type="Gene3D" id="3.40.50.1000">
    <property type="entry name" value="HAD superfamily/HAD-like"/>
    <property type="match status" value="1"/>
</dbReference>
<keyword evidence="10" id="KW-1185">Reference proteome</keyword>
<evidence type="ECO:0000256" key="5">
    <source>
        <dbReference type="ARBA" id="ARBA00022842"/>
    </source>
</evidence>
<comment type="similarity">
    <text evidence="2">Belongs to the HAD-like hydrolase superfamily. CbbY/CbbZ/Gph/YieH family.</text>
</comment>
<dbReference type="Gene3D" id="1.10.150.240">
    <property type="entry name" value="Putative phosphatase, domain 2"/>
    <property type="match status" value="2"/>
</dbReference>
<evidence type="ECO:0000256" key="7">
    <source>
        <dbReference type="ARBA" id="ARBA00066578"/>
    </source>
</evidence>
<dbReference type="GO" id="GO:0046872">
    <property type="term" value="F:metal ion binding"/>
    <property type="evidence" value="ECO:0007669"/>
    <property type="project" value="UniProtKB-KW"/>
</dbReference>
<keyword evidence="4" id="KW-0378">Hydrolase</keyword>
<dbReference type="OrthoDB" id="40579at2759"/>
<name>A0A5N5TJV7_9CRUS</name>
<dbReference type="SFLD" id="SFLDG01129">
    <property type="entry name" value="C1.5:_HAD__Beta-PGM__Phosphata"/>
    <property type="match status" value="1"/>
</dbReference>
<evidence type="ECO:0000256" key="1">
    <source>
        <dbReference type="ARBA" id="ARBA00001946"/>
    </source>
</evidence>
<evidence type="ECO:0000256" key="3">
    <source>
        <dbReference type="ARBA" id="ARBA00022723"/>
    </source>
</evidence>
<accession>A0A5N5TJV7</accession>
<dbReference type="GO" id="GO:1990738">
    <property type="term" value="F:pseudouridine 5'-phosphatase activity"/>
    <property type="evidence" value="ECO:0007669"/>
    <property type="project" value="UniProtKB-EC"/>
</dbReference>
<evidence type="ECO:0000313" key="9">
    <source>
        <dbReference type="EMBL" id="KAB7506441.1"/>
    </source>
</evidence>
<dbReference type="InterPro" id="IPR041492">
    <property type="entry name" value="HAD_2"/>
</dbReference>
<dbReference type="Proteomes" id="UP000326759">
    <property type="component" value="Unassembled WGS sequence"/>
</dbReference>
<comment type="catalytic activity">
    <reaction evidence="6">
        <text>psi-UMP + H2O = pseudouridine + phosphate</text>
        <dbReference type="Rhea" id="RHEA:10944"/>
        <dbReference type="ChEBI" id="CHEBI:15377"/>
        <dbReference type="ChEBI" id="CHEBI:17802"/>
        <dbReference type="ChEBI" id="CHEBI:43474"/>
        <dbReference type="ChEBI" id="CHEBI:58380"/>
        <dbReference type="EC" id="3.1.3.96"/>
    </reaction>
</comment>